<organism evidence="2 3">
    <name type="scientific">Ameca splendens</name>
    <dbReference type="NCBI Taxonomy" id="208324"/>
    <lineage>
        <taxon>Eukaryota</taxon>
        <taxon>Metazoa</taxon>
        <taxon>Chordata</taxon>
        <taxon>Craniata</taxon>
        <taxon>Vertebrata</taxon>
        <taxon>Euteleostomi</taxon>
        <taxon>Actinopterygii</taxon>
        <taxon>Neopterygii</taxon>
        <taxon>Teleostei</taxon>
        <taxon>Neoteleostei</taxon>
        <taxon>Acanthomorphata</taxon>
        <taxon>Ovalentaria</taxon>
        <taxon>Atherinomorphae</taxon>
        <taxon>Cyprinodontiformes</taxon>
        <taxon>Goodeidae</taxon>
        <taxon>Ameca</taxon>
    </lineage>
</organism>
<evidence type="ECO:0000256" key="1">
    <source>
        <dbReference type="SAM" id="MobiDB-lite"/>
    </source>
</evidence>
<sequence length="64" mass="6712">MAPSVSVPTGLRSVRMGRAVEIMMNVPCMVHAAKPAQTPTGHTDAAAQRDTSCSLTGYLAEPNK</sequence>
<protein>
    <submittedName>
        <fullName evidence="2">Uncharacterized protein</fullName>
    </submittedName>
</protein>
<dbReference type="Proteomes" id="UP001469553">
    <property type="component" value="Unassembled WGS sequence"/>
</dbReference>
<evidence type="ECO:0000313" key="2">
    <source>
        <dbReference type="EMBL" id="MEQ2312284.1"/>
    </source>
</evidence>
<name>A0ABV1A173_9TELE</name>
<feature type="region of interest" description="Disordered" evidence="1">
    <location>
        <begin position="35"/>
        <end position="64"/>
    </location>
</feature>
<reference evidence="2 3" key="1">
    <citation type="submission" date="2021-06" db="EMBL/GenBank/DDBJ databases">
        <authorList>
            <person name="Palmer J.M."/>
        </authorList>
    </citation>
    <scope>NUCLEOTIDE SEQUENCE [LARGE SCALE GENOMIC DNA]</scope>
    <source>
        <strain evidence="2 3">AS_MEX2019</strain>
        <tissue evidence="2">Muscle</tissue>
    </source>
</reference>
<proteinExistence type="predicted"/>
<dbReference type="EMBL" id="JAHRIP010078582">
    <property type="protein sequence ID" value="MEQ2312284.1"/>
    <property type="molecule type" value="Genomic_DNA"/>
</dbReference>
<feature type="non-terminal residue" evidence="2">
    <location>
        <position position="64"/>
    </location>
</feature>
<accession>A0ABV1A173</accession>
<gene>
    <name evidence="2" type="ORF">AMECASPLE_029357</name>
</gene>
<comment type="caution">
    <text evidence="2">The sequence shown here is derived from an EMBL/GenBank/DDBJ whole genome shotgun (WGS) entry which is preliminary data.</text>
</comment>
<keyword evidence="3" id="KW-1185">Reference proteome</keyword>
<evidence type="ECO:0000313" key="3">
    <source>
        <dbReference type="Proteomes" id="UP001469553"/>
    </source>
</evidence>